<comment type="caution">
    <text evidence="1">The sequence shown here is derived from an EMBL/GenBank/DDBJ whole genome shotgun (WGS) entry which is preliminary data.</text>
</comment>
<accession>A0A1V5SD66</accession>
<evidence type="ECO:0000313" key="1">
    <source>
        <dbReference type="EMBL" id="OQA52469.1"/>
    </source>
</evidence>
<protein>
    <submittedName>
        <fullName evidence="1">Uncharacterized protein</fullName>
    </submittedName>
</protein>
<dbReference type="EMBL" id="MWBO01000031">
    <property type="protein sequence ID" value="OQA52469.1"/>
    <property type="molecule type" value="Genomic_DNA"/>
</dbReference>
<organism evidence="1">
    <name type="scientific">candidate division WS2 bacterium ADurb.Bin280</name>
    <dbReference type="NCBI Taxonomy" id="1852829"/>
    <lineage>
        <taxon>Bacteria</taxon>
        <taxon>candidate division WS2</taxon>
    </lineage>
</organism>
<proteinExistence type="predicted"/>
<gene>
    <name evidence="1" type="ORF">BWY43_00537</name>
</gene>
<name>A0A1V5SD66_9BACT</name>
<reference evidence="1" key="1">
    <citation type="submission" date="2017-02" db="EMBL/GenBank/DDBJ databases">
        <title>Delving into the versatile metabolic prowess of the omnipresent phylum Bacteroidetes.</title>
        <authorList>
            <person name="Nobu M.K."/>
            <person name="Mei R."/>
            <person name="Narihiro T."/>
            <person name="Kuroda K."/>
            <person name="Liu W.-T."/>
        </authorList>
    </citation>
    <scope>NUCLEOTIDE SEQUENCE</scope>
    <source>
        <strain evidence="1">ADurb.Bin280</strain>
    </source>
</reference>
<dbReference type="Proteomes" id="UP000485367">
    <property type="component" value="Unassembled WGS sequence"/>
</dbReference>
<sequence>MDAQANAVVDLVAGVPCEGRTFRLKIGHKGSYRSYAVRVEEASGEGLLVHVVELSSPPRSVGSGLIPAHSLPICKGTRFYSDLRIYRRGGGDQDFAIALPDDRVVEFELIGVNEP</sequence>
<dbReference type="AlphaFoldDB" id="A0A1V5SD66"/>